<sequence>MAAKLPPVKKTKKSSYKPLSKLNEDNLTELKRVDKPEYTSRVFFYNTSSRNRLVHDVNVWFRDHQHTMSLINRQQRAVCKMQSRVQKDMHRAKINGYKRRQQAMRDGMKKMQEQLAVELLQRRVIQRFRRNASEKLASRGQESISGRRLMAQRRAYLSESPDTEQPMSRQDPAAMLGSIIDFAAIVAGSSEEVEDATAKVNAAEESRDTRPGSNKDTAEGSLTEKKPVPKSKRRASEPGKSSGMNRSDLSQMQNQNKSVRRLSEPEAPRPSQVCRPLDLPLQMSRQRSPKPSAGLNETSLDVIPEVTSPTETPPEGEQSTQEEKTRSEVSINSRVVEVRKDRPYSPPTRKITSGMGNTDDKKLHTTKEGSHDSINHHEQPPNHPEQSVAANSNRFVSGLNSTPFSSIMESEEDILNEISYARDLDEPQSVSFGSVPSRDRAMQDAAMFLSVQEAISEDEKQGIAKGKKSMAAQIRLERKHEARKRAKLLDSEPMVQYYRSVRGNLQPLMMEPSRRSFPLPRGKGRYQQTKLLREEQQRDLARRGDIDKFFTDLFARQIGEPKPPAAAESDNKVSDTPKGNQLELLLRRMKKRSLGLTGSVDRNSVEQLAKCQYLRVYDWESKTKGKEEGESVRMTSWANAESRLKAGFLALNLTRHN</sequence>
<dbReference type="EMBL" id="JBAMIC010000013">
    <property type="protein sequence ID" value="KAK7097643.1"/>
    <property type="molecule type" value="Genomic_DNA"/>
</dbReference>
<evidence type="ECO:0000313" key="2">
    <source>
        <dbReference type="EMBL" id="KAK7097643.1"/>
    </source>
</evidence>
<evidence type="ECO:0000256" key="1">
    <source>
        <dbReference type="SAM" id="MobiDB-lite"/>
    </source>
</evidence>
<name>A0AAN9B209_9CAEN</name>
<feature type="compositionally biased region" description="Polar residues" evidence="1">
    <location>
        <begin position="242"/>
        <end position="257"/>
    </location>
</feature>
<feature type="compositionally biased region" description="Basic and acidic residues" evidence="1">
    <location>
        <begin position="358"/>
        <end position="380"/>
    </location>
</feature>
<feature type="region of interest" description="Disordered" evidence="1">
    <location>
        <begin position="196"/>
        <end position="392"/>
    </location>
</feature>
<reference evidence="2 3" key="1">
    <citation type="submission" date="2024-02" db="EMBL/GenBank/DDBJ databases">
        <title>Chromosome-scale genome assembly of the rough periwinkle Littorina saxatilis.</title>
        <authorList>
            <person name="De Jode A."/>
            <person name="Faria R."/>
            <person name="Formenti G."/>
            <person name="Sims Y."/>
            <person name="Smith T.P."/>
            <person name="Tracey A."/>
            <person name="Wood J.M.D."/>
            <person name="Zagrodzka Z.B."/>
            <person name="Johannesson K."/>
            <person name="Butlin R.K."/>
            <person name="Leder E.H."/>
        </authorList>
    </citation>
    <scope>NUCLEOTIDE SEQUENCE [LARGE SCALE GENOMIC DNA]</scope>
    <source>
        <strain evidence="2">Snail1</strain>
        <tissue evidence="2">Muscle</tissue>
    </source>
</reference>
<proteinExistence type="predicted"/>
<feature type="region of interest" description="Disordered" evidence="1">
    <location>
        <begin position="1"/>
        <end position="20"/>
    </location>
</feature>
<feature type="compositionally biased region" description="Basic and acidic residues" evidence="1">
    <location>
        <begin position="216"/>
        <end position="227"/>
    </location>
</feature>
<keyword evidence="3" id="KW-1185">Reference proteome</keyword>
<protein>
    <submittedName>
        <fullName evidence="2">Uncharacterized protein</fullName>
    </submittedName>
</protein>
<dbReference type="Proteomes" id="UP001374579">
    <property type="component" value="Unassembled WGS sequence"/>
</dbReference>
<gene>
    <name evidence="2" type="ORF">V1264_004590</name>
</gene>
<accession>A0AAN9B209</accession>
<feature type="compositionally biased region" description="Low complexity" evidence="1">
    <location>
        <begin position="304"/>
        <end position="319"/>
    </location>
</feature>
<dbReference type="AlphaFoldDB" id="A0AAN9B209"/>
<comment type="caution">
    <text evidence="2">The sequence shown here is derived from an EMBL/GenBank/DDBJ whole genome shotgun (WGS) entry which is preliminary data.</text>
</comment>
<organism evidence="2 3">
    <name type="scientific">Littorina saxatilis</name>
    <dbReference type="NCBI Taxonomy" id="31220"/>
    <lineage>
        <taxon>Eukaryota</taxon>
        <taxon>Metazoa</taxon>
        <taxon>Spiralia</taxon>
        <taxon>Lophotrochozoa</taxon>
        <taxon>Mollusca</taxon>
        <taxon>Gastropoda</taxon>
        <taxon>Caenogastropoda</taxon>
        <taxon>Littorinimorpha</taxon>
        <taxon>Littorinoidea</taxon>
        <taxon>Littorinidae</taxon>
        <taxon>Littorina</taxon>
    </lineage>
</organism>
<evidence type="ECO:0000313" key="3">
    <source>
        <dbReference type="Proteomes" id="UP001374579"/>
    </source>
</evidence>